<keyword evidence="3" id="KW-0472">Membrane</keyword>
<feature type="transmembrane region" description="Helical" evidence="3">
    <location>
        <begin position="184"/>
        <end position="207"/>
    </location>
</feature>
<keyword evidence="2" id="KW-0647">Proteasome</keyword>
<feature type="transmembrane region" description="Helical" evidence="3">
    <location>
        <begin position="213"/>
        <end position="242"/>
    </location>
</feature>
<keyword evidence="2" id="KW-0539">Nucleus</keyword>
<protein>
    <recommendedName>
        <fullName evidence="2">26S proteasome complex subunit SEM1</fullName>
    </recommendedName>
</protein>
<evidence type="ECO:0000313" key="5">
    <source>
        <dbReference type="Proteomes" id="UP000807342"/>
    </source>
</evidence>
<feature type="transmembrane region" description="Helical" evidence="3">
    <location>
        <begin position="12"/>
        <end position="38"/>
    </location>
</feature>
<dbReference type="Proteomes" id="UP000807342">
    <property type="component" value="Unassembled WGS sequence"/>
</dbReference>
<evidence type="ECO:0000256" key="3">
    <source>
        <dbReference type="SAM" id="Phobius"/>
    </source>
</evidence>
<dbReference type="PROSITE" id="PS51257">
    <property type="entry name" value="PROKAR_LIPOPROTEIN"/>
    <property type="match status" value="1"/>
</dbReference>
<dbReference type="SMART" id="SM01385">
    <property type="entry name" value="DSS1_SEM1"/>
    <property type="match status" value="1"/>
</dbReference>
<dbReference type="GO" id="GO:0043248">
    <property type="term" value="P:proteasome assembly"/>
    <property type="evidence" value="ECO:0007669"/>
    <property type="project" value="UniProtKB-UniRule"/>
</dbReference>
<keyword evidence="5" id="KW-1185">Reference proteome</keyword>
<dbReference type="Pfam" id="PF05160">
    <property type="entry name" value="DSS1_SEM1"/>
    <property type="match status" value="1"/>
</dbReference>
<dbReference type="EMBL" id="MU151078">
    <property type="protein sequence ID" value="KAF9451868.1"/>
    <property type="molecule type" value="Genomic_DNA"/>
</dbReference>
<feature type="transmembrane region" description="Helical" evidence="3">
    <location>
        <begin position="151"/>
        <end position="172"/>
    </location>
</feature>
<dbReference type="InterPro" id="IPR007834">
    <property type="entry name" value="DSS1_SEM1"/>
</dbReference>
<evidence type="ECO:0000313" key="4">
    <source>
        <dbReference type="EMBL" id="KAF9451868.1"/>
    </source>
</evidence>
<gene>
    <name evidence="4" type="ORF">P691DRAFT_785763</name>
</gene>
<evidence type="ECO:0000256" key="1">
    <source>
        <dbReference type="ARBA" id="ARBA00034491"/>
    </source>
</evidence>
<comment type="similarity">
    <text evidence="1 2">Belongs to the DSS1/SEM1 family.</text>
</comment>
<accession>A0A9P6C876</accession>
<dbReference type="GO" id="GO:0006406">
    <property type="term" value="P:mRNA export from nucleus"/>
    <property type="evidence" value="ECO:0007669"/>
    <property type="project" value="UniProtKB-UniRule"/>
</dbReference>
<proteinExistence type="inferred from homology"/>
<keyword evidence="3" id="KW-1133">Transmembrane helix</keyword>
<feature type="transmembrane region" description="Helical" evidence="3">
    <location>
        <begin position="108"/>
        <end position="131"/>
    </location>
</feature>
<reference evidence="4" key="1">
    <citation type="submission" date="2020-11" db="EMBL/GenBank/DDBJ databases">
        <authorList>
            <consortium name="DOE Joint Genome Institute"/>
            <person name="Ahrendt S."/>
            <person name="Riley R."/>
            <person name="Andreopoulos W."/>
            <person name="Labutti K."/>
            <person name="Pangilinan J."/>
            <person name="Ruiz-Duenas F.J."/>
            <person name="Barrasa J.M."/>
            <person name="Sanchez-Garcia M."/>
            <person name="Camarero S."/>
            <person name="Miyauchi S."/>
            <person name="Serrano A."/>
            <person name="Linde D."/>
            <person name="Babiker R."/>
            <person name="Drula E."/>
            <person name="Ayuso-Fernandez I."/>
            <person name="Pacheco R."/>
            <person name="Padilla G."/>
            <person name="Ferreira P."/>
            <person name="Barriuso J."/>
            <person name="Kellner H."/>
            <person name="Castanera R."/>
            <person name="Alfaro M."/>
            <person name="Ramirez L."/>
            <person name="Pisabarro A.G."/>
            <person name="Kuo A."/>
            <person name="Tritt A."/>
            <person name="Lipzen A."/>
            <person name="He G."/>
            <person name="Yan M."/>
            <person name="Ng V."/>
            <person name="Cullen D."/>
            <person name="Martin F."/>
            <person name="Rosso M.-N."/>
            <person name="Henrissat B."/>
            <person name="Hibbett D."/>
            <person name="Martinez A.T."/>
            <person name="Grigoriev I.V."/>
        </authorList>
    </citation>
    <scope>NUCLEOTIDE SEQUENCE</scope>
    <source>
        <strain evidence="4">MF-IS2</strain>
    </source>
</reference>
<keyword evidence="3" id="KW-0812">Transmembrane</keyword>
<dbReference type="AlphaFoldDB" id="A0A9P6C876"/>
<organism evidence="4 5">
    <name type="scientific">Macrolepiota fuliginosa MF-IS2</name>
    <dbReference type="NCBI Taxonomy" id="1400762"/>
    <lineage>
        <taxon>Eukaryota</taxon>
        <taxon>Fungi</taxon>
        <taxon>Dikarya</taxon>
        <taxon>Basidiomycota</taxon>
        <taxon>Agaricomycotina</taxon>
        <taxon>Agaricomycetes</taxon>
        <taxon>Agaricomycetidae</taxon>
        <taxon>Agaricales</taxon>
        <taxon>Agaricineae</taxon>
        <taxon>Agaricaceae</taxon>
        <taxon>Macrolepiota</taxon>
    </lineage>
</organism>
<dbReference type="GO" id="GO:0005634">
    <property type="term" value="C:nucleus"/>
    <property type="evidence" value="ECO:0007669"/>
    <property type="project" value="UniProtKB-SubCell"/>
</dbReference>
<dbReference type="GO" id="GO:0008541">
    <property type="term" value="C:proteasome regulatory particle, lid subcomplex"/>
    <property type="evidence" value="ECO:0007669"/>
    <property type="project" value="UniProtKB-UniRule"/>
</dbReference>
<feature type="transmembrane region" description="Helical" evidence="3">
    <location>
        <begin position="58"/>
        <end position="81"/>
    </location>
</feature>
<name>A0A9P6C876_9AGAR</name>
<dbReference type="OrthoDB" id="3267806at2759"/>
<sequence>MQFVRQSERYWFYGIILTGVGYGANLVLFIACVGLLYRRVFPKGGSSASDTSRYHWDVFSLGYTLVMFGFATASIVLEVMVEERAFVEFRTAPDGPSLYLYENVFGRVTTLAAVYAMLIACHYCAVGLLTWRCLVIYKSLGIYWIHNYVPMWVVVMVVPFCLLVASIGESSFYCYLGTGDPNDVYVVAGIIFMIQVISPSKLLGFLASQNWVIIWGCIAVVLTWTLTGSIVMCLLVISPLFVTYRITTRRARERVRTLSIPTFANSFGGDAEEFELEPSRLIYSASLDQGAASHDWDDSETDLAHLGGAAPGAAKSGGDKLWEDNWDDDDIEDDFSVQLRSELEKTKKAKEAAGESMQT</sequence>
<comment type="function">
    <text evidence="2">Component of the 26S proteasome, a multiprotein complex involved in the ATP-dependent degradation of ubiquitinated proteins.</text>
</comment>
<comment type="caution">
    <text evidence="4">The sequence shown here is derived from an EMBL/GenBank/DDBJ whole genome shotgun (WGS) entry which is preliminary data.</text>
</comment>
<comment type="subcellular location">
    <subcellularLocation>
        <location evidence="2">Nucleus</location>
    </subcellularLocation>
</comment>
<evidence type="ECO:0000256" key="2">
    <source>
        <dbReference type="RuleBase" id="RU369057"/>
    </source>
</evidence>